<protein>
    <recommendedName>
        <fullName evidence="3">Replication protein A</fullName>
    </recommendedName>
</protein>
<sequence length="246" mass="27266">MSGAPNARDIRRLLKGASAHLTGRTERGPDRKVRRNSYDVDSRQAQVFRPIGDGTTAGALGWIDCLLKTVTEWDDLERRKGGVRPIGLHGIRVLETLLGRRGVIQVDFRTGRLEPAIDTIARVAGLCRTTVVRALARLNALKILQWVRRTQRTQNAGQPGPQREQVTNAYWFDLSGLPARVRQRFRDLWNRKRVRREGTLPPNTPETTGPSPELAAILGSIEAGIAAKEQGASPLSGQYPRSEIKG</sequence>
<keyword evidence="2" id="KW-1185">Reference proteome</keyword>
<gene>
    <name evidence="1" type="ORF">SPDO_25500</name>
</gene>
<accession>A0A245ZIJ4</accession>
<dbReference type="AlphaFoldDB" id="A0A245ZIJ4"/>
<evidence type="ECO:0008006" key="3">
    <source>
        <dbReference type="Google" id="ProtNLM"/>
    </source>
</evidence>
<dbReference type="EMBL" id="NBBI01000004">
    <property type="protein sequence ID" value="OWK29557.1"/>
    <property type="molecule type" value="Genomic_DNA"/>
</dbReference>
<name>A0A245ZIJ4_9SPHN</name>
<dbReference type="Proteomes" id="UP000197290">
    <property type="component" value="Unassembled WGS sequence"/>
</dbReference>
<proteinExistence type="predicted"/>
<evidence type="ECO:0000313" key="1">
    <source>
        <dbReference type="EMBL" id="OWK29557.1"/>
    </source>
</evidence>
<organism evidence="1 2">
    <name type="scientific">Sphingomonas dokdonensis</name>
    <dbReference type="NCBI Taxonomy" id="344880"/>
    <lineage>
        <taxon>Bacteria</taxon>
        <taxon>Pseudomonadati</taxon>
        <taxon>Pseudomonadota</taxon>
        <taxon>Alphaproteobacteria</taxon>
        <taxon>Sphingomonadales</taxon>
        <taxon>Sphingomonadaceae</taxon>
        <taxon>Sphingomonas</taxon>
    </lineage>
</organism>
<comment type="caution">
    <text evidence="1">The sequence shown here is derived from an EMBL/GenBank/DDBJ whole genome shotgun (WGS) entry which is preliminary data.</text>
</comment>
<evidence type="ECO:0000313" key="2">
    <source>
        <dbReference type="Proteomes" id="UP000197290"/>
    </source>
</evidence>
<reference evidence="1 2" key="1">
    <citation type="submission" date="2017-03" db="EMBL/GenBank/DDBJ databases">
        <title>Genome sequence of Sphingomonas dokdonensis DSM 21029.</title>
        <authorList>
            <person name="Poehlein A."/>
            <person name="Wuebbeler J.H."/>
            <person name="Steinbuechel A."/>
            <person name="Daniel R."/>
        </authorList>
    </citation>
    <scope>NUCLEOTIDE SEQUENCE [LARGE SCALE GENOMIC DNA]</scope>
    <source>
        <strain evidence="1 2">DSM 21029</strain>
    </source>
</reference>